<name>A0A1F5UY80_FRAXR</name>
<dbReference type="InterPro" id="IPR011008">
    <property type="entry name" value="Dimeric_a/b-barrel"/>
</dbReference>
<dbReference type="EMBL" id="MFGX01000042">
    <property type="protein sequence ID" value="OGF56106.1"/>
    <property type="molecule type" value="Genomic_DNA"/>
</dbReference>
<evidence type="ECO:0000313" key="2">
    <source>
        <dbReference type="EMBL" id="OGF56106.1"/>
    </source>
</evidence>
<dbReference type="Pfam" id="PF01037">
    <property type="entry name" value="AsnC_trans_reg"/>
    <property type="match status" value="1"/>
</dbReference>
<dbReference type="AlphaFoldDB" id="A0A1F5UY80"/>
<proteinExistence type="predicted"/>
<dbReference type="Gene3D" id="3.30.70.920">
    <property type="match status" value="1"/>
</dbReference>
<dbReference type="Proteomes" id="UP000179157">
    <property type="component" value="Unassembled WGS sequence"/>
</dbReference>
<dbReference type="InterPro" id="IPR019887">
    <property type="entry name" value="Tscrpt_reg_AsnC/Lrp_C"/>
</dbReference>
<protein>
    <recommendedName>
        <fullName evidence="1">Transcription regulator AsnC/Lrp ligand binding domain-containing protein</fullName>
    </recommendedName>
</protein>
<organism evidence="2 3">
    <name type="scientific">Fraserbacteria sp. (strain RBG_16_55_9)</name>
    <dbReference type="NCBI Taxonomy" id="1817864"/>
    <lineage>
        <taxon>Bacteria</taxon>
        <taxon>Candidatus Fraseribacteriota</taxon>
    </lineage>
</organism>
<evidence type="ECO:0000259" key="1">
    <source>
        <dbReference type="Pfam" id="PF01037"/>
    </source>
</evidence>
<reference evidence="2 3" key="1">
    <citation type="journal article" date="2016" name="Nat. Commun.">
        <title>Thousands of microbial genomes shed light on interconnected biogeochemical processes in an aquifer system.</title>
        <authorList>
            <person name="Anantharaman K."/>
            <person name="Brown C.T."/>
            <person name="Hug L.A."/>
            <person name="Sharon I."/>
            <person name="Castelle C.J."/>
            <person name="Probst A.J."/>
            <person name="Thomas B.C."/>
            <person name="Singh A."/>
            <person name="Wilkins M.J."/>
            <person name="Karaoz U."/>
            <person name="Brodie E.L."/>
            <person name="Williams K.H."/>
            <person name="Hubbard S.S."/>
            <person name="Banfield J.F."/>
        </authorList>
    </citation>
    <scope>NUCLEOTIDE SEQUENCE [LARGE SCALE GENOMIC DNA]</scope>
    <source>
        <strain evidence="3">RBG_16_55_9</strain>
    </source>
</reference>
<evidence type="ECO:0000313" key="3">
    <source>
        <dbReference type="Proteomes" id="UP000179157"/>
    </source>
</evidence>
<dbReference type="STRING" id="1817864.A2Z21_04090"/>
<feature type="domain" description="Transcription regulator AsnC/Lrp ligand binding" evidence="1">
    <location>
        <begin position="7"/>
        <end position="83"/>
    </location>
</feature>
<sequence>MAVHAYVLIRCEGGKMKQVVEQLRKKEHVVRANTVFGDYDIICRIKVSEMPSSFSVLRLEEVVVDEIQKIKGVLNTNTHIVTSMDPHLDQK</sequence>
<gene>
    <name evidence="2" type="ORF">A2Z21_04090</name>
</gene>
<accession>A0A1F5UY80</accession>
<comment type="caution">
    <text evidence="2">The sequence shown here is derived from an EMBL/GenBank/DDBJ whole genome shotgun (WGS) entry which is preliminary data.</text>
</comment>
<dbReference type="SUPFAM" id="SSF54909">
    <property type="entry name" value="Dimeric alpha+beta barrel"/>
    <property type="match status" value="1"/>
</dbReference>